<keyword evidence="5" id="KW-1185">Reference proteome</keyword>
<comment type="caution">
    <text evidence="4">The sequence shown here is derived from an EMBL/GenBank/DDBJ whole genome shotgun (WGS) entry which is preliminary data.</text>
</comment>
<dbReference type="SMART" id="SM00411">
    <property type="entry name" value="BHL"/>
    <property type="match status" value="1"/>
</dbReference>
<gene>
    <name evidence="4" type="ORF">H5P30_09180</name>
</gene>
<dbReference type="Proteomes" id="UP000525652">
    <property type="component" value="Unassembled WGS sequence"/>
</dbReference>
<evidence type="ECO:0000313" key="4">
    <source>
        <dbReference type="EMBL" id="MBC2601952.1"/>
    </source>
</evidence>
<evidence type="ECO:0000256" key="3">
    <source>
        <dbReference type="RuleBase" id="RU003939"/>
    </source>
</evidence>
<dbReference type="GO" id="GO:0030527">
    <property type="term" value="F:structural constituent of chromatin"/>
    <property type="evidence" value="ECO:0007669"/>
    <property type="project" value="InterPro"/>
</dbReference>
<dbReference type="InterPro" id="IPR010992">
    <property type="entry name" value="IHF-like_DNA-bd_dom_sf"/>
</dbReference>
<reference evidence="4 5" key="1">
    <citation type="submission" date="2020-07" db="EMBL/GenBank/DDBJ databases">
        <authorList>
            <person name="Feng X."/>
        </authorList>
    </citation>
    <scope>NUCLEOTIDE SEQUENCE [LARGE SCALE GENOMIC DNA]</scope>
    <source>
        <strain evidence="4 5">JCM14086</strain>
    </source>
</reference>
<sequence length="109" mass="12603">MSNNLTKRDIVLKIYEDSRNNFPQKDVKEIVQQTLDVIGEAICEGRNVELRNFGVFQIQVRKARVGRNPNRPEKDVMIPTRAVIKFKAGKEMKEKLKELDLDSLEESSD</sequence>
<dbReference type="PANTHER" id="PTHR33175">
    <property type="entry name" value="DNA-BINDING PROTEIN HU"/>
    <property type="match status" value="1"/>
</dbReference>
<dbReference type="PRINTS" id="PR01727">
    <property type="entry name" value="DNABINDINGHU"/>
</dbReference>
<evidence type="ECO:0000256" key="1">
    <source>
        <dbReference type="ARBA" id="ARBA00010529"/>
    </source>
</evidence>
<dbReference type="GO" id="GO:0005829">
    <property type="term" value="C:cytosol"/>
    <property type="evidence" value="ECO:0007669"/>
    <property type="project" value="TreeGrafter"/>
</dbReference>
<comment type="similarity">
    <text evidence="1 3">Belongs to the bacterial histone-like protein family.</text>
</comment>
<dbReference type="GO" id="GO:0003677">
    <property type="term" value="F:DNA binding"/>
    <property type="evidence" value="ECO:0007669"/>
    <property type="project" value="UniProtKB-KW"/>
</dbReference>
<organism evidence="4 5">
    <name type="scientific">Puniceicoccus vermicola</name>
    <dbReference type="NCBI Taxonomy" id="388746"/>
    <lineage>
        <taxon>Bacteria</taxon>
        <taxon>Pseudomonadati</taxon>
        <taxon>Verrucomicrobiota</taxon>
        <taxon>Opitutia</taxon>
        <taxon>Puniceicoccales</taxon>
        <taxon>Puniceicoccaceae</taxon>
        <taxon>Puniceicoccus</taxon>
    </lineage>
</organism>
<dbReference type="InterPro" id="IPR000119">
    <property type="entry name" value="Hist_DNA-bd"/>
</dbReference>
<dbReference type="RefSeq" id="WP_185692651.1">
    <property type="nucleotide sequence ID" value="NZ_JACHVA010000080.1"/>
</dbReference>
<dbReference type="CDD" id="cd13836">
    <property type="entry name" value="IHF_B"/>
    <property type="match status" value="1"/>
</dbReference>
<name>A0A7X1AXZ2_9BACT</name>
<accession>A0A7X1AXZ2</accession>
<keyword evidence="2" id="KW-0238">DNA-binding</keyword>
<proteinExistence type="inferred from homology"/>
<dbReference type="PANTHER" id="PTHR33175:SF2">
    <property type="entry name" value="INTEGRATION HOST FACTOR SUBUNIT ALPHA"/>
    <property type="match status" value="1"/>
</dbReference>
<dbReference type="Gene3D" id="4.10.520.10">
    <property type="entry name" value="IHF-like DNA-binding proteins"/>
    <property type="match status" value="1"/>
</dbReference>
<evidence type="ECO:0000256" key="2">
    <source>
        <dbReference type="ARBA" id="ARBA00023125"/>
    </source>
</evidence>
<dbReference type="AlphaFoldDB" id="A0A7X1AXZ2"/>
<evidence type="ECO:0000313" key="5">
    <source>
        <dbReference type="Proteomes" id="UP000525652"/>
    </source>
</evidence>
<dbReference type="EMBL" id="JACHVA010000080">
    <property type="protein sequence ID" value="MBC2601952.1"/>
    <property type="molecule type" value="Genomic_DNA"/>
</dbReference>
<protein>
    <submittedName>
        <fullName evidence="4">Integration host factor subunit beta</fullName>
    </submittedName>
</protein>
<dbReference type="Pfam" id="PF00216">
    <property type="entry name" value="Bac_DNA_binding"/>
    <property type="match status" value="1"/>
</dbReference>
<dbReference type="SUPFAM" id="SSF47729">
    <property type="entry name" value="IHF-like DNA-binding proteins"/>
    <property type="match status" value="1"/>
</dbReference>